<gene>
    <name evidence="6" type="ORF">RLDS_24990</name>
</gene>
<comment type="similarity">
    <text evidence="1">Belongs to the LysR transcriptional regulatory family.</text>
</comment>
<evidence type="ECO:0000313" key="6">
    <source>
        <dbReference type="EMBL" id="EQB11154.1"/>
    </source>
</evidence>
<evidence type="ECO:0000256" key="1">
    <source>
        <dbReference type="ARBA" id="ARBA00009437"/>
    </source>
</evidence>
<dbReference type="Pfam" id="PF00126">
    <property type="entry name" value="HTH_1"/>
    <property type="match status" value="1"/>
</dbReference>
<dbReference type="Gene3D" id="1.10.10.10">
    <property type="entry name" value="Winged helix-like DNA-binding domain superfamily/Winged helix DNA-binding domain"/>
    <property type="match status" value="1"/>
</dbReference>
<feature type="domain" description="HTH lysR-type" evidence="5">
    <location>
        <begin position="1"/>
        <end position="59"/>
    </location>
</feature>
<dbReference type="OrthoDB" id="9786526at2"/>
<dbReference type="FunFam" id="1.10.10.10:FF:000001">
    <property type="entry name" value="LysR family transcriptional regulator"/>
    <property type="match status" value="1"/>
</dbReference>
<dbReference type="GO" id="GO:0003700">
    <property type="term" value="F:DNA-binding transcription factor activity"/>
    <property type="evidence" value="ECO:0007669"/>
    <property type="project" value="InterPro"/>
</dbReference>
<dbReference type="RefSeq" id="WP_021228442.1">
    <property type="nucleotide sequence ID" value="NZ_ATDP01000108.1"/>
</dbReference>
<dbReference type="InterPro" id="IPR036388">
    <property type="entry name" value="WH-like_DNA-bd_sf"/>
</dbReference>
<sequence>MEDLNDLAYFAAVVEHGGFSAAARATGIEKTRLSRRVAALEDRLGVRLLQRNTRHVAATEAGERFFVQAQALVEGARSALDSMADLRREPAGTVRLSCPQVMAQSYLAPILPGYLATYPKVSLELEASDRLVDLLRERIDLALRAGARIDGAAGLVTRKLGQARRVLVASPGYLDAAGRPRTPQDLARMDTFSRPGDVHDGQARWALAGPSGQAAVITHTPRLSTDDLRMQLQAAVNGIGVALLPEPIVSASVRGGVLETVLPHWSAETHMIHLLYPTPRGMLPSVRSLIDYLAVHLPACIQERSVELEDDHETAP</sequence>
<dbReference type="InterPro" id="IPR058163">
    <property type="entry name" value="LysR-type_TF_proteobact-type"/>
</dbReference>
<dbReference type="PROSITE" id="PS50931">
    <property type="entry name" value="HTH_LYSR"/>
    <property type="match status" value="1"/>
</dbReference>
<dbReference type="Pfam" id="PF03466">
    <property type="entry name" value="LysR_substrate"/>
    <property type="match status" value="1"/>
</dbReference>
<proteinExistence type="inferred from homology"/>
<evidence type="ECO:0000256" key="2">
    <source>
        <dbReference type="ARBA" id="ARBA00023015"/>
    </source>
</evidence>
<dbReference type="eggNOG" id="COG0583">
    <property type="taxonomic scope" value="Bacteria"/>
</dbReference>
<dbReference type="GO" id="GO:0006351">
    <property type="term" value="P:DNA-templated transcription"/>
    <property type="evidence" value="ECO:0007669"/>
    <property type="project" value="TreeGrafter"/>
</dbReference>
<dbReference type="SUPFAM" id="SSF53850">
    <property type="entry name" value="Periplasmic binding protein-like II"/>
    <property type="match status" value="1"/>
</dbReference>
<keyword evidence="2" id="KW-0805">Transcription regulation</keyword>
<dbReference type="PATRIC" id="fig|1331060.3.peg.4855"/>
<evidence type="ECO:0000313" key="7">
    <source>
        <dbReference type="Proteomes" id="UP000015531"/>
    </source>
</evidence>
<dbReference type="PANTHER" id="PTHR30537">
    <property type="entry name" value="HTH-TYPE TRANSCRIPTIONAL REGULATOR"/>
    <property type="match status" value="1"/>
</dbReference>
<dbReference type="InterPro" id="IPR036390">
    <property type="entry name" value="WH_DNA-bd_sf"/>
</dbReference>
<protein>
    <recommendedName>
        <fullName evidence="5">HTH lysR-type domain-containing protein</fullName>
    </recommendedName>
</protein>
<accession>T0INC6</accession>
<dbReference type="Gene3D" id="3.40.190.290">
    <property type="match status" value="1"/>
</dbReference>
<keyword evidence="4" id="KW-0804">Transcription</keyword>
<dbReference type="InterPro" id="IPR000847">
    <property type="entry name" value="LysR_HTH_N"/>
</dbReference>
<comment type="caution">
    <text evidence="6">The sequence shown here is derived from an EMBL/GenBank/DDBJ whole genome shotgun (WGS) entry which is preliminary data.</text>
</comment>
<name>T0INC6_9SPHN</name>
<evidence type="ECO:0000256" key="4">
    <source>
        <dbReference type="ARBA" id="ARBA00023163"/>
    </source>
</evidence>
<dbReference type="Proteomes" id="UP000015531">
    <property type="component" value="Unassembled WGS sequence"/>
</dbReference>
<dbReference type="EMBL" id="ATDP01000108">
    <property type="protein sequence ID" value="EQB11154.1"/>
    <property type="molecule type" value="Genomic_DNA"/>
</dbReference>
<evidence type="ECO:0000256" key="3">
    <source>
        <dbReference type="ARBA" id="ARBA00023125"/>
    </source>
</evidence>
<dbReference type="PANTHER" id="PTHR30537:SF31">
    <property type="entry name" value="TRANSCRIPTIONAL REGULATOR, LYSR FAMILY"/>
    <property type="match status" value="1"/>
</dbReference>
<evidence type="ECO:0000259" key="5">
    <source>
        <dbReference type="PROSITE" id="PS50931"/>
    </source>
</evidence>
<keyword evidence="3" id="KW-0238">DNA-binding</keyword>
<reference evidence="6 7" key="1">
    <citation type="journal article" date="2013" name="Genome Announc.">
        <title>Draft Genome Sequence of Sphingobium lactosutens Strain DS20T, Isolated from a Hexachlorocyclohexane Dumpsite.</title>
        <authorList>
            <person name="Kumar R."/>
            <person name="Dwivedi V."/>
            <person name="Negi V."/>
            <person name="Khurana J.P."/>
            <person name="Lal R."/>
        </authorList>
    </citation>
    <scope>NUCLEOTIDE SEQUENCE [LARGE SCALE GENOMIC DNA]</scope>
    <source>
        <strain evidence="6 7">DS20</strain>
    </source>
</reference>
<dbReference type="InterPro" id="IPR005119">
    <property type="entry name" value="LysR_subst-bd"/>
</dbReference>
<keyword evidence="7" id="KW-1185">Reference proteome</keyword>
<dbReference type="AlphaFoldDB" id="T0INC6"/>
<organism evidence="6 7">
    <name type="scientific">Sphingobium lactosutens DS20</name>
    <dbReference type="NCBI Taxonomy" id="1331060"/>
    <lineage>
        <taxon>Bacteria</taxon>
        <taxon>Pseudomonadati</taxon>
        <taxon>Pseudomonadota</taxon>
        <taxon>Alphaproteobacteria</taxon>
        <taxon>Sphingomonadales</taxon>
        <taxon>Sphingomonadaceae</taxon>
        <taxon>Sphingobium</taxon>
    </lineage>
</organism>
<dbReference type="SUPFAM" id="SSF46785">
    <property type="entry name" value="Winged helix' DNA-binding domain"/>
    <property type="match status" value="1"/>
</dbReference>
<dbReference type="GO" id="GO:0043565">
    <property type="term" value="F:sequence-specific DNA binding"/>
    <property type="evidence" value="ECO:0007669"/>
    <property type="project" value="TreeGrafter"/>
</dbReference>